<evidence type="ECO:0000256" key="6">
    <source>
        <dbReference type="ARBA" id="ARBA00022989"/>
    </source>
</evidence>
<protein>
    <recommendedName>
        <fullName evidence="9">TRAP transporter small permease protein</fullName>
    </recommendedName>
</protein>
<comment type="similarity">
    <text evidence="8 9">Belongs to the TRAP transporter small permease family.</text>
</comment>
<keyword evidence="3" id="KW-1003">Cell membrane</keyword>
<evidence type="ECO:0000256" key="2">
    <source>
        <dbReference type="ARBA" id="ARBA00022448"/>
    </source>
</evidence>
<dbReference type="GO" id="GO:0022857">
    <property type="term" value="F:transmembrane transporter activity"/>
    <property type="evidence" value="ECO:0007669"/>
    <property type="project" value="UniProtKB-UniRule"/>
</dbReference>
<keyword evidence="2 9" id="KW-0813">Transport</keyword>
<reference evidence="11 12" key="1">
    <citation type="submission" date="2019-09" db="EMBL/GenBank/DDBJ databases">
        <title>H2 Metabolism Revealed by Metagenomic Analysis in Subglacial Sediment of East Antarctica.</title>
        <authorList>
            <person name="Yang Z."/>
            <person name="Zhang Y."/>
            <person name="Lv Y."/>
            <person name="Yan W."/>
            <person name="Xiao X."/>
            <person name="Sun B."/>
            <person name="Ma H."/>
        </authorList>
    </citation>
    <scope>NUCLEOTIDE SEQUENCE [LARGE SCALE GENOMIC DNA]</scope>
    <source>
        <strain evidence="11">Bin2_2</strain>
    </source>
</reference>
<accession>A0A7C9P9C5</accession>
<evidence type="ECO:0000313" key="12">
    <source>
        <dbReference type="Proteomes" id="UP000483432"/>
    </source>
</evidence>
<keyword evidence="7 9" id="KW-0472">Membrane</keyword>
<dbReference type="InterPro" id="IPR007387">
    <property type="entry name" value="TRAP_DctQ"/>
</dbReference>
<keyword evidence="4 9" id="KW-0997">Cell inner membrane</keyword>
<evidence type="ECO:0000256" key="3">
    <source>
        <dbReference type="ARBA" id="ARBA00022475"/>
    </source>
</evidence>
<dbReference type="GO" id="GO:0015740">
    <property type="term" value="P:C4-dicarboxylate transport"/>
    <property type="evidence" value="ECO:0007669"/>
    <property type="project" value="TreeGrafter"/>
</dbReference>
<name>A0A7C9P9C5_9PROT</name>
<evidence type="ECO:0000256" key="9">
    <source>
        <dbReference type="RuleBase" id="RU369079"/>
    </source>
</evidence>
<keyword evidence="5 9" id="KW-0812">Transmembrane</keyword>
<evidence type="ECO:0000259" key="10">
    <source>
        <dbReference type="Pfam" id="PF04290"/>
    </source>
</evidence>
<dbReference type="AlphaFoldDB" id="A0A7C9P9C5"/>
<evidence type="ECO:0000256" key="1">
    <source>
        <dbReference type="ARBA" id="ARBA00004429"/>
    </source>
</evidence>
<proteinExistence type="inferred from homology"/>
<feature type="transmembrane region" description="Helical" evidence="9">
    <location>
        <begin position="105"/>
        <end position="129"/>
    </location>
</feature>
<evidence type="ECO:0000256" key="7">
    <source>
        <dbReference type="ARBA" id="ARBA00023136"/>
    </source>
</evidence>
<dbReference type="Pfam" id="PF04290">
    <property type="entry name" value="DctQ"/>
    <property type="match status" value="1"/>
</dbReference>
<evidence type="ECO:0000313" key="11">
    <source>
        <dbReference type="EMBL" id="NDP49337.1"/>
    </source>
</evidence>
<dbReference type="PANTHER" id="PTHR35011">
    <property type="entry name" value="2,3-DIKETO-L-GULONATE TRAP TRANSPORTER SMALL PERMEASE PROTEIN YIAM"/>
    <property type="match status" value="1"/>
</dbReference>
<evidence type="ECO:0000256" key="8">
    <source>
        <dbReference type="ARBA" id="ARBA00038436"/>
    </source>
</evidence>
<feature type="domain" description="Tripartite ATP-independent periplasmic transporters DctQ component" evidence="10">
    <location>
        <begin position="42"/>
        <end position="166"/>
    </location>
</feature>
<gene>
    <name evidence="11" type="ORF">GZ085_13325</name>
</gene>
<sequence>MPSWLVIAVVLVKVSVLGACRWLEKVLTRVELGAALLAFSAMLILSVIDIVGRNFFNSTPDGGDLMLRQLVLWVALPGAALAVSAQRHLHLDPASLGTRPLWKKWTAVPFNLAAAAVCALLTSAAWDYWKGEWQYQSADMIWMVWMGIILPLAFALLVLHFVLRAVLANQDEVT</sequence>
<evidence type="ECO:0000256" key="5">
    <source>
        <dbReference type="ARBA" id="ARBA00022692"/>
    </source>
</evidence>
<dbReference type="Proteomes" id="UP000483432">
    <property type="component" value="Unassembled WGS sequence"/>
</dbReference>
<comment type="subcellular location">
    <subcellularLocation>
        <location evidence="1 9">Cell inner membrane</location>
        <topology evidence="1 9">Multi-pass membrane protein</topology>
    </subcellularLocation>
</comment>
<evidence type="ECO:0000256" key="4">
    <source>
        <dbReference type="ARBA" id="ARBA00022519"/>
    </source>
</evidence>
<comment type="function">
    <text evidence="9">Part of the tripartite ATP-independent periplasmic (TRAP) transport system.</text>
</comment>
<feature type="transmembrane region" description="Helical" evidence="9">
    <location>
        <begin position="34"/>
        <end position="53"/>
    </location>
</feature>
<keyword evidence="6 9" id="KW-1133">Transmembrane helix</keyword>
<dbReference type="InterPro" id="IPR055348">
    <property type="entry name" value="DctQ"/>
</dbReference>
<comment type="caution">
    <text evidence="11">The sequence shown here is derived from an EMBL/GenBank/DDBJ whole genome shotgun (WGS) entry which is preliminary data.</text>
</comment>
<comment type="subunit">
    <text evidence="9">The complex comprises the extracytoplasmic solute receptor protein and the two transmembrane proteins.</text>
</comment>
<feature type="transmembrane region" description="Helical" evidence="9">
    <location>
        <begin position="141"/>
        <end position="163"/>
    </location>
</feature>
<organism evidence="11 12">
    <name type="scientific">Sulfuriferula multivorans</name>
    <dbReference type="NCBI Taxonomy" id="1559896"/>
    <lineage>
        <taxon>Bacteria</taxon>
        <taxon>Pseudomonadati</taxon>
        <taxon>Pseudomonadota</taxon>
        <taxon>Betaproteobacteria</taxon>
        <taxon>Nitrosomonadales</taxon>
        <taxon>Sulfuricellaceae</taxon>
        <taxon>Sulfuriferula</taxon>
    </lineage>
</organism>
<dbReference type="EMBL" id="JAAFGW010000252">
    <property type="protein sequence ID" value="NDP49337.1"/>
    <property type="molecule type" value="Genomic_DNA"/>
</dbReference>
<dbReference type="PANTHER" id="PTHR35011:SF2">
    <property type="entry name" value="2,3-DIKETO-L-GULONATE TRAP TRANSPORTER SMALL PERMEASE PROTEIN YIAM"/>
    <property type="match status" value="1"/>
</dbReference>
<feature type="transmembrane region" description="Helical" evidence="9">
    <location>
        <begin position="65"/>
        <end position="85"/>
    </location>
</feature>
<dbReference type="GO" id="GO:0005886">
    <property type="term" value="C:plasma membrane"/>
    <property type="evidence" value="ECO:0007669"/>
    <property type="project" value="UniProtKB-SubCell"/>
</dbReference>